<dbReference type="GO" id="GO:0005777">
    <property type="term" value="C:peroxisome"/>
    <property type="evidence" value="ECO:0007669"/>
    <property type="project" value="InterPro"/>
</dbReference>
<feature type="region of interest" description="Disordered" evidence="1">
    <location>
        <begin position="113"/>
        <end position="134"/>
    </location>
</feature>
<proteinExistence type="predicted"/>
<dbReference type="Gene3D" id="3.40.50.410">
    <property type="entry name" value="von Willebrand factor, type A domain"/>
    <property type="match status" value="1"/>
</dbReference>
<dbReference type="InterPro" id="IPR033228">
    <property type="entry name" value="SZT2"/>
</dbReference>
<feature type="region of interest" description="Disordered" evidence="1">
    <location>
        <begin position="576"/>
        <end position="606"/>
    </location>
</feature>
<feature type="compositionally biased region" description="Acidic residues" evidence="1">
    <location>
        <begin position="2093"/>
        <end position="2106"/>
    </location>
</feature>
<feature type="compositionally biased region" description="Polar residues" evidence="1">
    <location>
        <begin position="514"/>
        <end position="526"/>
    </location>
</feature>
<gene>
    <name evidence="2" type="ORF">K450DRAFT_249347</name>
</gene>
<dbReference type="PANTHER" id="PTHR14918:SF3">
    <property type="entry name" value="KICSTOR COMPLEX PROTEIN SZT2"/>
    <property type="match status" value="1"/>
</dbReference>
<feature type="region of interest" description="Disordered" evidence="1">
    <location>
        <begin position="2839"/>
        <end position="2879"/>
    </location>
</feature>
<comment type="caution">
    <text evidence="2">The sequence shown here is derived from an EMBL/GenBank/DDBJ whole genome shotgun (WGS) entry which is preliminary data.</text>
</comment>
<feature type="compositionally biased region" description="Polar residues" evidence="1">
    <location>
        <begin position="2236"/>
        <end position="2262"/>
    </location>
</feature>
<feature type="compositionally biased region" description="Basic and acidic residues" evidence="1">
    <location>
        <begin position="341"/>
        <end position="352"/>
    </location>
</feature>
<feature type="compositionally biased region" description="Polar residues" evidence="1">
    <location>
        <begin position="580"/>
        <end position="597"/>
    </location>
</feature>
<feature type="compositionally biased region" description="Basic and acidic residues" evidence="1">
    <location>
        <begin position="359"/>
        <end position="371"/>
    </location>
</feature>
<evidence type="ECO:0000256" key="1">
    <source>
        <dbReference type="SAM" id="MobiDB-lite"/>
    </source>
</evidence>
<feature type="compositionally biased region" description="Polar residues" evidence="1">
    <location>
        <begin position="324"/>
        <end position="339"/>
    </location>
</feature>
<feature type="region of interest" description="Disordered" evidence="1">
    <location>
        <begin position="1"/>
        <end position="37"/>
    </location>
</feature>
<feature type="compositionally biased region" description="Basic and acidic residues" evidence="1">
    <location>
        <begin position="2668"/>
        <end position="2693"/>
    </location>
</feature>
<dbReference type="Proteomes" id="UP001206595">
    <property type="component" value="Unassembled WGS sequence"/>
</dbReference>
<feature type="compositionally biased region" description="Low complexity" evidence="1">
    <location>
        <begin position="2846"/>
        <end position="2857"/>
    </location>
</feature>
<dbReference type="EMBL" id="MU620934">
    <property type="protein sequence ID" value="KAI8577980.1"/>
    <property type="molecule type" value="Genomic_DNA"/>
</dbReference>
<dbReference type="InterPro" id="IPR036465">
    <property type="entry name" value="vWFA_dom_sf"/>
</dbReference>
<dbReference type="RefSeq" id="XP_051442984.1">
    <property type="nucleotide sequence ID" value="XM_051590385.1"/>
</dbReference>
<accession>A0AAD5HBB8</accession>
<feature type="compositionally biased region" description="Low complexity" evidence="1">
    <location>
        <begin position="2113"/>
        <end position="2123"/>
    </location>
</feature>
<protein>
    <submittedName>
        <fullName evidence="2">Uncharacterized protein</fullName>
    </submittedName>
</protein>
<reference evidence="2" key="1">
    <citation type="submission" date="2021-06" db="EMBL/GenBank/DDBJ databases">
        <authorList>
            <consortium name="DOE Joint Genome Institute"/>
            <person name="Mondo S.J."/>
            <person name="Amses K.R."/>
            <person name="Simmons D.R."/>
            <person name="Longcore J.E."/>
            <person name="Seto K."/>
            <person name="Alves G.H."/>
            <person name="Bonds A.E."/>
            <person name="Quandt C.A."/>
            <person name="Davis W.J."/>
            <person name="Chang Y."/>
            <person name="Letcher P.M."/>
            <person name="Powell M.J."/>
            <person name="Kuo A."/>
            <person name="Labutti K."/>
            <person name="Pangilinan J."/>
            <person name="Andreopoulos W."/>
            <person name="Tritt A."/>
            <person name="Riley R."/>
            <person name="Hundley H."/>
            <person name="Johnson J."/>
            <person name="Lipzen A."/>
            <person name="Barry K."/>
            <person name="Berbee M.L."/>
            <person name="Buchler N.E."/>
            <person name="Grigoriev I.V."/>
            <person name="Spatafora J.W."/>
            <person name="Stajich J.E."/>
            <person name="James T.Y."/>
        </authorList>
    </citation>
    <scope>NUCLEOTIDE SEQUENCE</scope>
    <source>
        <strain evidence="2">AG</strain>
    </source>
</reference>
<feature type="region of interest" description="Disordered" evidence="1">
    <location>
        <begin position="1831"/>
        <end position="1851"/>
    </location>
</feature>
<feature type="region of interest" description="Disordered" evidence="1">
    <location>
        <begin position="503"/>
        <end position="526"/>
    </location>
</feature>
<reference evidence="2" key="2">
    <citation type="journal article" date="2022" name="Proc. Natl. Acad. Sci. U.S.A.">
        <title>Diploid-dominant life cycles characterize the early evolution of Fungi.</title>
        <authorList>
            <person name="Amses K.R."/>
            <person name="Simmons D.R."/>
            <person name="Longcore J.E."/>
            <person name="Mondo S.J."/>
            <person name="Seto K."/>
            <person name="Jeronimo G.H."/>
            <person name="Bonds A.E."/>
            <person name="Quandt C.A."/>
            <person name="Davis W.J."/>
            <person name="Chang Y."/>
            <person name="Federici B.A."/>
            <person name="Kuo A."/>
            <person name="LaButti K."/>
            <person name="Pangilinan J."/>
            <person name="Andreopoulos W."/>
            <person name="Tritt A."/>
            <person name="Riley R."/>
            <person name="Hundley H."/>
            <person name="Johnson J."/>
            <person name="Lipzen A."/>
            <person name="Barry K."/>
            <person name="Lang B.F."/>
            <person name="Cuomo C.A."/>
            <person name="Buchler N.E."/>
            <person name="Grigoriev I.V."/>
            <person name="Spatafora J.W."/>
            <person name="Stajich J.E."/>
            <person name="James T.Y."/>
        </authorList>
    </citation>
    <scope>NUCLEOTIDE SEQUENCE</scope>
    <source>
        <strain evidence="2">AG</strain>
    </source>
</reference>
<feature type="region of interest" description="Disordered" evidence="1">
    <location>
        <begin position="321"/>
        <end position="380"/>
    </location>
</feature>
<feature type="compositionally biased region" description="Basic and acidic residues" evidence="1">
    <location>
        <begin position="2701"/>
        <end position="2712"/>
    </location>
</feature>
<evidence type="ECO:0000313" key="3">
    <source>
        <dbReference type="Proteomes" id="UP001206595"/>
    </source>
</evidence>
<organism evidence="2 3">
    <name type="scientific">Umbelopsis ramanniana AG</name>
    <dbReference type="NCBI Taxonomy" id="1314678"/>
    <lineage>
        <taxon>Eukaryota</taxon>
        <taxon>Fungi</taxon>
        <taxon>Fungi incertae sedis</taxon>
        <taxon>Mucoromycota</taxon>
        <taxon>Mucoromycotina</taxon>
        <taxon>Umbelopsidomycetes</taxon>
        <taxon>Umbelopsidales</taxon>
        <taxon>Umbelopsidaceae</taxon>
        <taxon>Umbelopsis</taxon>
    </lineage>
</organism>
<name>A0AAD5HBB8_UMBRA</name>
<sequence length="3516" mass="398858">MSNAEQVKFSNGVMNEVTNNDSKSGTTNNTTNMADTKAKTSEPNLDMQMLDARICIALVQFSRMRTKNEYHQWLLRNIGVPLSVKTYGNVKILYLSDDIEKVWSKDYTKPDAQTPRSLLTTKEESPMTSPGHDRSRRYYNPNLYVLSPHTHILSIASEYRTVYMVDMSASLSSLDPAEGTVLMSQVLEKLENCLDGICRPFSYRVAEGVIVEIKPKIRISVIAECSQFASNINVIPLLSDHPTMKVFLQNVVLTPDNLQQVLHRLRADFHDFQKEYVSFRKSLSCRQAKTDYDLDISTEHPVGQERVLGHVQPTDNLISAIDQPVSNQETPTTTTSAQDSLEGKDMPRDSYYGKHGRNKNADRDAGLDARRHSNKSPITGRSKREVWGLGRTGANLTYLLYACHLALKLLPQDGRPNVVLITDGVMKASLQEESVVKLFVEDDIACTIIQVGSGHRHAVTANFGFVPDDDILQYVAEATGGHYLLADKCRRVQEPLINVLSQTSDLDEAATPDPVTSNDSSYFPSTQLGEQLNSRLNEISHPVVRYLTDQEPRHPNFYHNHLLIYERSLTKRKKLEAKNSHGSGNKSIWPQQGAESQTLHHDQHDRQKTILQRNYPWDPFAKPIEPVNRLLKYYEYALPTEFSHVVAARTRQGFIINSITISKSLKTLRNGQETIEDPFSFCKEHIQISMTLAWQPNVTIEYRIQASWFPPPTGTPLLSSTFLSDSESPTSGSPSSIPIDGKAMMLAGGIFSRAKAPRAEIFVRTHIEYAHMLQNWDVFTRRMQMLGVVTGSVAPGDARAAPIYEKLGRLRQSLDHIRELDEILRTIVTFNTRQLSSLTMRPYAKNSFVEPQTLRLQQYEIYVNSFKTFWESINKNEFRYQMRCFYDHASVDFLISNISPYMSPRLTSTYNQDYVSNVEAEIAIGLDKITSMLSSWATLVGPDGTFVKLIHRSNYSHTPLESQRGARQTVSTPPLELPALLHLSSASTSFCEIRLWREIGCLVTLHVVYYNVDVMSRQDVLRDLRTLIQKANETEGPGSYAICKRPLSTLLMRDSDHLSEADSFTHIPKALMPLQQGKKFSEQYWYMPSALWLNGQYIVQNHLRHMTWTWNTNNDHDEYHRKNKMMPLSDLAFQFLCHARLNQDYQLVLPRQDRTHFYKENMTGYSDNQTCAIQYFIWKDAKSGRITTELWMEPAETPSLEDQYSYVKEDTFEFDKTCLSRLVTFDQIHSVGRLKAVAEISDDSMEPKLDEDPESHIPLRTMSLSTIFDLTAALRLGAILMPLYACPRFLEESKSICSSPGSWVNSGSITPDNLLSPSDEMTNSMFLEEQSASKSRPVSRPVISSATPASRQHTLTSEISDADFPNYKNVAAYIQHHKEQFSKLNELNQDYILLHASVESAISEEITGEILLGQHDSNTLFWEAAMASMTTSSNDTCVESSLSLVKDINDMRCFVQTINPRSFIAILLPKVSVIMDALLENQESPRTPSSARSRENFDLQLLHATVEHRLKAMKETSYVPVLMFECVRQRPLRPLPQEKQNLGRNVSNHSELAALLDDPLELTITPVNQPKDDTNGNFDIEPRVYQGKFSTSIATLSTHSFKLQRHIDYIYAKCFMTSIYACMLQGRMVDEQDMENMVKMLRQDYIKVDITEFLNSRSLLHQLGEECNDDVEADIQHRFLSVMHYYLEPVRTSKSGQSDVYYFRPPMTFISKAGHRRKSTLSVSQGSNLDRLASYAEHPLLIRLECVFHKKADAELPEGPETQIEQVIPVSGLPTSYKSLGKSGENFDYEPHGIGSDHSPVASRDGTRAELILVCMTIPQLLIDDHYNAEADTHQTPSKPKDGQETESSKDAMELWKSANISEYQKNALIESEARLSWFLKEEVMHNLLLLPTVTELTLKYIEEQLIKKNPFVDFPTSMVLPLSFVRNNERTMNVFLDELDRDESGHYHFARVNNYFYVKGEPDTNLKSPSISSLNASMNEQQDQGVPTFNDDFCHGLGISVLTADEHTELENDSQAHGIDNPHFWLILLPRQNDIQIYFYSKHHLSHRSEIIRGVKQHVLEIQEKVNRLVLLHELNETRICSKYLEVPEYAEDENLSEGNNSDETDANKQDQTQSSSETSVSTTAAENSFQLGQFTCPLLYTKKFLLHWRIPINGAFKSLATETFRMFAVKNKAHMFVIERENTVVYCKLYEESSGNVNHMVTKLKDIRTPSTIAVSSTVPSTPISASSSAIKETFSSGTPQQRGKVQSLEGSSTEIDSSNSKYKAQDSRYLILDVYGVELPSWIEHELIEMVENRLMSNITLREMQQFLLRNPTSKLSPADVEYLLPSQRPPTKQILRIPTVVSNPISLLELIKQSLLATESFHNMAASDIKDAIVSHYHSIRKSVEEDAFLCRRSSSIAQLKSVVKVPIAEYSFYYNCANRSPTSSTAVEMEAGQGLAGICIMLMDSACKPVASVPVYDDDELDYTSVNELKHVLEDEFRDASVRTANFHIMIEVWSYGQCSAEVLQKHIWRCYGQSLCHYIIRETADAAEKMRRSDTLSKPQRLHTMNYHSHFDKVFLALKYAADWGSTIISPLTKHVFLQPWSIDDILAKASQEIEMITQQSPSLLIHRSSDASGSTNLDHKLPWSLHNVTHHLQQVVREADEFVIVNGLLDNLTNKNNTDSAVDRRGSHESELSAKSTSDPHSRRGSTDSSMLDRSIKSGKDEVARRQILGNSSVSKTEDVTDPGYRKRSNSNVSQRQLLEVLQSHKKRCSNSIFKHCFVLMKVDTTNLSIYTFNWPSTVSNHLINTLDRIVTFQESRAQMLSNIVHQKMGLFHHTMPFKNILEPLCATSKLPASQSPKTGGTVTMTTPPTVHKRLSESKVKVSSPKPIENRENPVTLDSLTELVFLSGTSSSIAAAKELNRAQKGQEKVHTAARVLQPNNILRDVVYENTGSPTVSKVDDPLIRHAQGFLETYLRQSRIRTAHEKAFKVYSKWASRYVDLSNHSSMETMSSSDLTIIMGSARLLHFCRTPLVLASINTPLSTKDDDDEATSPKVKNPSSCASKWYSNVVKTLLKEYATYLEGVGMHIISFDTQDVNGGTADQKRGSDVSATVTTEAESPTVYLLKVFDGGSVLCQVRVYEGFVSVTLYTLHRRYGRLSLWAYADEGRETKRQRFKAFTEECDNFKTLIHVNSFVFDFHLRYMQRMLNTPENLSSSVNLLAAIRAFERLYTNPANYSRNRIVSGYIHVDIDISAERLLSTAYRHANKIGCKALHHDNNVVACFVNSNDPSFNETAASTTPFQFSLILCSLDKHDEDYDKNTLRLRYFVIVTYDDTTISSSTRSKPTPLAILKSHPSIGHVDPLDELLAPEIGLTLGQVVRSAQAKIDFMISKLLLYYRRDLDWSHIYERVDSHSYQEIAPLLHQFDTVDLMTAEPNFARYLKMSLPWDKVLDLICKCYGGGVRKMENNGEKHLLLFNARYMDYLLHFRVGKGIKVEMVSREPRSQLLEPAEKQQITEIGTLIGYLLWRLR</sequence>
<evidence type="ECO:0000313" key="2">
    <source>
        <dbReference type="EMBL" id="KAI8577980.1"/>
    </source>
</evidence>
<feature type="region of interest" description="Disordered" evidence="1">
    <location>
        <begin position="2093"/>
        <end position="2123"/>
    </location>
</feature>
<dbReference type="GeneID" id="75915729"/>
<feature type="region of interest" description="Disordered" evidence="1">
    <location>
        <begin position="1327"/>
        <end position="1351"/>
    </location>
</feature>
<keyword evidence="3" id="KW-1185">Reference proteome</keyword>
<feature type="region of interest" description="Disordered" evidence="1">
    <location>
        <begin position="2232"/>
        <end position="2262"/>
    </location>
</feature>
<feature type="compositionally biased region" description="Polar residues" evidence="1">
    <location>
        <begin position="1"/>
        <end position="34"/>
    </location>
</feature>
<feature type="region of interest" description="Disordered" evidence="1">
    <location>
        <begin position="2662"/>
        <end position="2739"/>
    </location>
</feature>
<dbReference type="PANTHER" id="PTHR14918">
    <property type="entry name" value="KICSTOR COMPLEX PROTEIN SZT2"/>
    <property type="match status" value="1"/>
</dbReference>